<keyword evidence="12" id="KW-1185">Reference proteome</keyword>
<dbReference type="InterPro" id="IPR013942">
    <property type="entry name" value="Mediator_Med19_fun"/>
</dbReference>
<accession>A0A376B255</accession>
<dbReference type="EMBL" id="UFAJ01000042">
    <property type="protein sequence ID" value="SSD58741.1"/>
    <property type="molecule type" value="Genomic_DNA"/>
</dbReference>
<dbReference type="GO" id="GO:0006357">
    <property type="term" value="P:regulation of transcription by RNA polymerase II"/>
    <property type="evidence" value="ECO:0007669"/>
    <property type="project" value="InterPro"/>
</dbReference>
<feature type="compositionally biased region" description="Polar residues" evidence="10">
    <location>
        <begin position="215"/>
        <end position="236"/>
    </location>
</feature>
<evidence type="ECO:0000256" key="6">
    <source>
        <dbReference type="ARBA" id="ARBA00023163"/>
    </source>
</evidence>
<dbReference type="GO" id="GO:0016592">
    <property type="term" value="C:mediator complex"/>
    <property type="evidence" value="ECO:0007669"/>
    <property type="project" value="InterPro"/>
</dbReference>
<keyword evidence="5 9" id="KW-0010">Activator</keyword>
<name>A0A376B255_9ASCO</name>
<dbReference type="Pfam" id="PF08633">
    <property type="entry name" value="Rox3"/>
    <property type="match status" value="1"/>
</dbReference>
<evidence type="ECO:0000256" key="4">
    <source>
        <dbReference type="ARBA" id="ARBA00023015"/>
    </source>
</evidence>
<evidence type="ECO:0000256" key="7">
    <source>
        <dbReference type="ARBA" id="ARBA00023242"/>
    </source>
</evidence>
<sequence length="247" mass="27216">MTEDTIPAYYYYIDPQSTAYYDEQQATTPPQPNPMEDLISLYGLNDIADKVVRYNSDGSRAIKLRKSYKNQISDGIAGKWNSSNIPTRAKFGEISPHIFHMNNITGNTNGANNGYCCENSFNTDEQNIFKRCDWDMYSSVIQQFDRAGAFNGNGSNINGSNIGFGVDDLAFDLDGTGNVSNINGSNIKRKRKMQQMSAGTMDNNVSTGTTTNNSPIGTNGNTPSDSTGNIVMTSTLETDDAKRRRLE</sequence>
<dbReference type="GO" id="GO:0070847">
    <property type="term" value="C:core mediator complex"/>
    <property type="evidence" value="ECO:0007669"/>
    <property type="project" value="TreeGrafter"/>
</dbReference>
<organism evidence="11 12">
    <name type="scientific">Saccharomycodes ludwigii</name>
    <dbReference type="NCBI Taxonomy" id="36035"/>
    <lineage>
        <taxon>Eukaryota</taxon>
        <taxon>Fungi</taxon>
        <taxon>Dikarya</taxon>
        <taxon>Ascomycota</taxon>
        <taxon>Saccharomycotina</taxon>
        <taxon>Saccharomycetes</taxon>
        <taxon>Saccharomycodales</taxon>
        <taxon>Saccharomycodaceae</taxon>
        <taxon>Saccharomycodes</taxon>
    </lineage>
</organism>
<evidence type="ECO:0000256" key="3">
    <source>
        <dbReference type="ARBA" id="ARBA00019615"/>
    </source>
</evidence>
<evidence type="ECO:0000256" key="2">
    <source>
        <dbReference type="ARBA" id="ARBA00009259"/>
    </source>
</evidence>
<keyword evidence="6 9" id="KW-0804">Transcription</keyword>
<evidence type="ECO:0000256" key="10">
    <source>
        <dbReference type="SAM" id="MobiDB-lite"/>
    </source>
</evidence>
<evidence type="ECO:0000313" key="12">
    <source>
        <dbReference type="Proteomes" id="UP000262825"/>
    </source>
</evidence>
<comment type="function">
    <text evidence="9">Component of the Mediator complex, a coactivator involved in the regulated transcription of nearly all RNA polymerase II-dependent genes. Mediator functions as a bridge to convey information from gene-specific regulatory proteins to the basal RNA polymerase II transcription machinery. Mediator is recruited to promoters by direct interactions with regulatory proteins and serves as a scaffold for the assembly of a functional preinitiation complex with RNA polymerase II and the general transcription factors.</text>
</comment>
<gene>
    <name evidence="9" type="primary">MED19</name>
    <name evidence="11" type="ORF">SCODWIG_00502</name>
</gene>
<keyword evidence="7 9" id="KW-0539">Nucleus</keyword>
<comment type="subcellular location">
    <subcellularLocation>
        <location evidence="1 9">Nucleus</location>
    </subcellularLocation>
</comment>
<evidence type="ECO:0000256" key="1">
    <source>
        <dbReference type="ARBA" id="ARBA00004123"/>
    </source>
</evidence>
<protein>
    <recommendedName>
        <fullName evidence="3 9">Mediator of RNA polymerase II transcription subunit 19</fullName>
    </recommendedName>
    <alternativeName>
        <fullName evidence="8 9">Mediator complex subunit 19</fullName>
    </alternativeName>
</protein>
<dbReference type="Proteomes" id="UP000262825">
    <property type="component" value="Unassembled WGS sequence"/>
</dbReference>
<evidence type="ECO:0000256" key="8">
    <source>
        <dbReference type="ARBA" id="ARBA00032018"/>
    </source>
</evidence>
<keyword evidence="4 9" id="KW-0805">Transcription regulation</keyword>
<dbReference type="OrthoDB" id="2160599at2759"/>
<dbReference type="PANTHER" id="PTHR28270:SF1">
    <property type="entry name" value="MEDIATOR OF RNA POLYMERASE II TRANSCRIPTION SUBUNIT 19"/>
    <property type="match status" value="1"/>
</dbReference>
<reference evidence="12" key="1">
    <citation type="submission" date="2018-06" db="EMBL/GenBank/DDBJ databases">
        <authorList>
            <person name="Guldener U."/>
        </authorList>
    </citation>
    <scope>NUCLEOTIDE SEQUENCE [LARGE SCALE GENOMIC DNA]</scope>
    <source>
        <strain evidence="12">UTAD17</strain>
    </source>
</reference>
<feature type="region of interest" description="Disordered" evidence="10">
    <location>
        <begin position="196"/>
        <end position="247"/>
    </location>
</feature>
<evidence type="ECO:0000256" key="9">
    <source>
        <dbReference type="RuleBase" id="RU364151"/>
    </source>
</evidence>
<evidence type="ECO:0000256" key="5">
    <source>
        <dbReference type="ARBA" id="ARBA00023159"/>
    </source>
</evidence>
<dbReference type="GO" id="GO:0003712">
    <property type="term" value="F:transcription coregulator activity"/>
    <property type="evidence" value="ECO:0007669"/>
    <property type="project" value="InterPro"/>
</dbReference>
<feature type="compositionally biased region" description="Low complexity" evidence="10">
    <location>
        <begin position="203"/>
        <end position="214"/>
    </location>
</feature>
<dbReference type="VEuPathDB" id="FungiDB:SCODWIG_00502"/>
<dbReference type="PANTHER" id="PTHR28270">
    <property type="entry name" value="MEDIATOR OF RNA POLYMERASE II TRANSCRIPTION SUBUNIT 19"/>
    <property type="match status" value="1"/>
</dbReference>
<comment type="similarity">
    <text evidence="2 9">Belongs to the Mediator complex subunit 19 family.</text>
</comment>
<proteinExistence type="inferred from homology"/>
<comment type="subunit">
    <text evidence="9">Component of the Mediator complex.</text>
</comment>
<evidence type="ECO:0000313" key="11">
    <source>
        <dbReference type="EMBL" id="SSD58741.1"/>
    </source>
</evidence>
<dbReference type="AlphaFoldDB" id="A0A376B255"/>